<feature type="transmembrane region" description="Helical" evidence="1">
    <location>
        <begin position="155"/>
        <end position="187"/>
    </location>
</feature>
<feature type="transmembrane region" description="Helical" evidence="1">
    <location>
        <begin position="95"/>
        <end position="118"/>
    </location>
</feature>
<dbReference type="Proteomes" id="UP000285777">
    <property type="component" value="Unassembled WGS sequence"/>
</dbReference>
<comment type="caution">
    <text evidence="2">The sequence shown here is derived from an EMBL/GenBank/DDBJ whole genome shotgun (WGS) entry which is preliminary data.</text>
</comment>
<name>A0A415BQY7_PHOVU</name>
<evidence type="ECO:0008006" key="4">
    <source>
        <dbReference type="Google" id="ProtNLM"/>
    </source>
</evidence>
<feature type="transmembrane region" description="Helical" evidence="1">
    <location>
        <begin position="193"/>
        <end position="209"/>
    </location>
</feature>
<feature type="transmembrane region" description="Helical" evidence="1">
    <location>
        <begin position="36"/>
        <end position="56"/>
    </location>
</feature>
<feature type="transmembrane region" description="Helical" evidence="1">
    <location>
        <begin position="214"/>
        <end position="234"/>
    </location>
</feature>
<feature type="transmembrane region" description="Helical" evidence="1">
    <location>
        <begin position="124"/>
        <end position="143"/>
    </location>
</feature>
<feature type="transmembrane region" description="Helical" evidence="1">
    <location>
        <begin position="246"/>
        <end position="264"/>
    </location>
</feature>
<gene>
    <name evidence="2" type="ORF">DW150_12740</name>
</gene>
<feature type="transmembrane region" description="Helical" evidence="1">
    <location>
        <begin position="298"/>
        <end position="317"/>
    </location>
</feature>
<sequence>MGQYYLCIVLIIFLFILLIHELIWDFRSIQKPYKRILLCLVLTLLFKYNYGVYFYGLEYEDAYAFSFCARQFLYNIFPSSFLIDAVSVGSLTEPMFTSTYGGHFIMYPTFLSLFTNIFGWSPTILSIANTSIAFFILLILSILPKNQKYWFIPPVLYCCAPIINLFTTCFLSEIFSSFICLIFVYTYFRGKSIYNYILCLVSFLVAIMCKRENLALLTIPAIEFVYLVLWKYRFNIRKHIVELLKYIPFLLIIGVYFLFIQNVFSIEKIESKDIENATFSIQYMTILFPAFIKAMFSIEAFSFVLTITIAWLIFFLIRNKRLTSDIVFPFVLFCVYLILYTSHYRGYFFIKEERVSSFETYRYINNFFYLIPLMFISMKCKFFKQIRLIACIALIFSLYTTYSLRLKMSELEYQERFKEVQMVSNYMQANSSKSVLICENILLYQNMCDDDFSVCDIRLCNKLNTSSQTDYYLLLSDLDYLKERYSLNMDLQEFYPVMVLDDGKYLYKRKN</sequence>
<keyword evidence="1" id="KW-1133">Transmembrane helix</keyword>
<feature type="transmembrane region" description="Helical" evidence="1">
    <location>
        <begin position="386"/>
        <end position="404"/>
    </location>
</feature>
<feature type="transmembrane region" description="Helical" evidence="1">
    <location>
        <begin position="326"/>
        <end position="343"/>
    </location>
</feature>
<evidence type="ECO:0000313" key="2">
    <source>
        <dbReference type="EMBL" id="RHI89975.1"/>
    </source>
</evidence>
<proteinExistence type="predicted"/>
<accession>A0A415BQY7</accession>
<dbReference type="AlphaFoldDB" id="A0A415BQY7"/>
<feature type="transmembrane region" description="Helical" evidence="1">
    <location>
        <begin position="363"/>
        <end position="379"/>
    </location>
</feature>
<keyword evidence="1" id="KW-0812">Transmembrane</keyword>
<feature type="transmembrane region" description="Helical" evidence="1">
    <location>
        <begin position="6"/>
        <end position="24"/>
    </location>
</feature>
<keyword evidence="1" id="KW-0472">Membrane</keyword>
<protein>
    <recommendedName>
        <fullName evidence="4">Glycosyltransferase RgtA/B/C/D-like domain-containing protein</fullName>
    </recommendedName>
</protein>
<evidence type="ECO:0000256" key="1">
    <source>
        <dbReference type="SAM" id="Phobius"/>
    </source>
</evidence>
<organism evidence="2 3">
    <name type="scientific">Phocaeicola vulgatus</name>
    <name type="common">Bacteroides vulgatus</name>
    <dbReference type="NCBI Taxonomy" id="821"/>
    <lineage>
        <taxon>Bacteria</taxon>
        <taxon>Pseudomonadati</taxon>
        <taxon>Bacteroidota</taxon>
        <taxon>Bacteroidia</taxon>
        <taxon>Bacteroidales</taxon>
        <taxon>Bacteroidaceae</taxon>
        <taxon>Phocaeicola</taxon>
    </lineage>
</organism>
<dbReference type="EMBL" id="QRLF01000020">
    <property type="protein sequence ID" value="RHI89975.1"/>
    <property type="molecule type" value="Genomic_DNA"/>
</dbReference>
<reference evidence="2 3" key="1">
    <citation type="submission" date="2018-08" db="EMBL/GenBank/DDBJ databases">
        <title>A genome reference for cultivated species of the human gut microbiota.</title>
        <authorList>
            <person name="Zou Y."/>
            <person name="Xue W."/>
            <person name="Luo G."/>
        </authorList>
    </citation>
    <scope>NUCLEOTIDE SEQUENCE [LARGE SCALE GENOMIC DNA]</scope>
    <source>
        <strain evidence="2 3">AM13-21</strain>
    </source>
</reference>
<evidence type="ECO:0000313" key="3">
    <source>
        <dbReference type="Proteomes" id="UP000285777"/>
    </source>
</evidence>